<dbReference type="PROSITE" id="PS51330">
    <property type="entry name" value="DHFR_2"/>
    <property type="match status" value="1"/>
</dbReference>
<evidence type="ECO:0000256" key="6">
    <source>
        <dbReference type="ARBA" id="ARBA00023002"/>
    </source>
</evidence>
<dbReference type="PANTHER" id="PTHR48069">
    <property type="entry name" value="DIHYDROFOLATE REDUCTASE"/>
    <property type="match status" value="1"/>
</dbReference>
<evidence type="ECO:0000313" key="8">
    <source>
        <dbReference type="EMBL" id="MDC9032008.1"/>
    </source>
</evidence>
<keyword evidence="9" id="KW-1185">Reference proteome</keyword>
<evidence type="ECO:0000256" key="5">
    <source>
        <dbReference type="ARBA" id="ARBA00022857"/>
    </source>
</evidence>
<feature type="domain" description="DHFR" evidence="7">
    <location>
        <begin position="1"/>
        <end position="164"/>
    </location>
</feature>
<accession>A0ABT5L8P0</accession>
<dbReference type="PANTHER" id="PTHR48069:SF3">
    <property type="entry name" value="DIHYDROFOLATE REDUCTASE"/>
    <property type="match status" value="1"/>
</dbReference>
<evidence type="ECO:0000256" key="4">
    <source>
        <dbReference type="ARBA" id="ARBA00022563"/>
    </source>
</evidence>
<evidence type="ECO:0000256" key="2">
    <source>
        <dbReference type="ARBA" id="ARBA00009539"/>
    </source>
</evidence>
<keyword evidence="4" id="KW-0554">One-carbon metabolism</keyword>
<dbReference type="RefSeq" id="WP_273585225.1">
    <property type="nucleotide sequence ID" value="NZ_JANHJP010000003.1"/>
</dbReference>
<sequence>MISLISALDSNFLIGKGDKLPWHYREDLLFFKNKASNKNVLMGFKTYQSLKSYYKNKPLPFKKVYVASCSFISIPDVIGILDLKKFLNKYKNNKEEIMVIGGSQIYRQSLDYVKVMYITHILRRYQGDYFFPRFDSSKYFIKEKKIKPELIFVTYIRKNRCEGF</sequence>
<dbReference type="InterPro" id="IPR001796">
    <property type="entry name" value="DHFR_dom"/>
</dbReference>
<evidence type="ECO:0000313" key="9">
    <source>
        <dbReference type="Proteomes" id="UP001221763"/>
    </source>
</evidence>
<dbReference type="InterPro" id="IPR024072">
    <property type="entry name" value="DHFR-like_dom_sf"/>
</dbReference>
<keyword evidence="6" id="KW-0560">Oxidoreductase</keyword>
<dbReference type="PRINTS" id="PR00070">
    <property type="entry name" value="DHFR"/>
</dbReference>
<comment type="similarity">
    <text evidence="2">Belongs to the dihydrofolate reductase family.</text>
</comment>
<dbReference type="InterPro" id="IPR012259">
    <property type="entry name" value="DHFR"/>
</dbReference>
<proteinExistence type="inferred from homology"/>
<dbReference type="EMBL" id="JANHJP010000003">
    <property type="protein sequence ID" value="MDC9032008.1"/>
    <property type="molecule type" value="Genomic_DNA"/>
</dbReference>
<keyword evidence="5" id="KW-0521">NADP</keyword>
<evidence type="ECO:0000256" key="3">
    <source>
        <dbReference type="ARBA" id="ARBA00012856"/>
    </source>
</evidence>
<evidence type="ECO:0000256" key="1">
    <source>
        <dbReference type="ARBA" id="ARBA00004903"/>
    </source>
</evidence>
<comment type="pathway">
    <text evidence="1">Cofactor biosynthesis; tetrahydrofolate biosynthesis; 5,6,7,8-tetrahydrofolate from 7,8-dihydrofolate: step 1/1.</text>
</comment>
<dbReference type="CDD" id="cd00209">
    <property type="entry name" value="DHFR"/>
    <property type="match status" value="1"/>
</dbReference>
<organism evidence="8 9">
    <name type="scientific">Columbia Basin potato purple top phytoplasma</name>
    <dbReference type="NCBI Taxonomy" id="307134"/>
    <lineage>
        <taxon>Bacteria</taxon>
        <taxon>Bacillati</taxon>
        <taxon>Mycoplasmatota</taxon>
        <taxon>Mollicutes</taxon>
        <taxon>Acholeplasmatales</taxon>
        <taxon>Acholeplasmataceae</taxon>
        <taxon>Candidatus Phytoplasma</taxon>
        <taxon>16SrVI (Clover proliferation group)</taxon>
    </lineage>
</organism>
<comment type="caution">
    <text evidence="8">The sequence shown here is derived from an EMBL/GenBank/DDBJ whole genome shotgun (WGS) entry which is preliminary data.</text>
</comment>
<dbReference type="SUPFAM" id="SSF53597">
    <property type="entry name" value="Dihydrofolate reductase-like"/>
    <property type="match status" value="1"/>
</dbReference>
<name>A0ABT5L8P0_9MOLU</name>
<evidence type="ECO:0000259" key="7">
    <source>
        <dbReference type="PROSITE" id="PS51330"/>
    </source>
</evidence>
<dbReference type="Proteomes" id="UP001221763">
    <property type="component" value="Unassembled WGS sequence"/>
</dbReference>
<protein>
    <recommendedName>
        <fullName evidence="3">dihydrofolate reductase</fullName>
        <ecNumber evidence="3">1.5.1.3</ecNumber>
    </recommendedName>
</protein>
<dbReference type="EC" id="1.5.1.3" evidence="3"/>
<gene>
    <name evidence="8" type="ORF">M8044_000227</name>
</gene>
<reference evidence="8 9" key="1">
    <citation type="journal article" date="2023" name="Plant">
        <title>Draft Genome Sequence Resource of CBPPT1, a 'Candidatus Phytoplasma trifolii'-Related Strain Associated with Potato Purple Top Disease in the Columbia Basin, U.S.A.</title>
        <authorList>
            <person name="Wei W."/>
            <person name="Shao J."/>
            <person name="Bottner-Parker K.D."/>
            <person name="Zhao Y."/>
        </authorList>
    </citation>
    <scope>NUCLEOTIDE SEQUENCE [LARGE SCALE GENOMIC DNA]</scope>
    <source>
        <strain evidence="8 9">CBPPT1</strain>
    </source>
</reference>
<dbReference type="Gene3D" id="3.40.430.10">
    <property type="entry name" value="Dihydrofolate Reductase, subunit A"/>
    <property type="match status" value="1"/>
</dbReference>
<dbReference type="Pfam" id="PF00186">
    <property type="entry name" value="DHFR_1"/>
    <property type="match status" value="1"/>
</dbReference>